<dbReference type="Proteomes" id="UP000323454">
    <property type="component" value="Unassembled WGS sequence"/>
</dbReference>
<dbReference type="EMBL" id="VUOB01000076">
    <property type="protein sequence ID" value="KAA2252189.1"/>
    <property type="molecule type" value="Genomic_DNA"/>
</dbReference>
<organism evidence="2 3">
    <name type="scientific">Solihabitans fulvus</name>
    <dbReference type="NCBI Taxonomy" id="1892852"/>
    <lineage>
        <taxon>Bacteria</taxon>
        <taxon>Bacillati</taxon>
        <taxon>Actinomycetota</taxon>
        <taxon>Actinomycetes</taxon>
        <taxon>Pseudonocardiales</taxon>
        <taxon>Pseudonocardiaceae</taxon>
        <taxon>Solihabitans</taxon>
    </lineage>
</organism>
<reference evidence="2 3" key="1">
    <citation type="submission" date="2019-09" db="EMBL/GenBank/DDBJ databases">
        <title>Goodfellowia gen. nov., a new genus of the Pseudonocardineae related to Actinoalloteichus, containing Goodfellowia coeruleoviolacea gen. nov., comb. nov. gen. nov., comb. nov.</title>
        <authorList>
            <person name="Labeda D."/>
        </authorList>
    </citation>
    <scope>NUCLEOTIDE SEQUENCE [LARGE SCALE GENOMIC DNA]</scope>
    <source>
        <strain evidence="2 3">AN110305</strain>
    </source>
</reference>
<comment type="caution">
    <text evidence="2">The sequence shown here is derived from an EMBL/GenBank/DDBJ whole genome shotgun (WGS) entry which is preliminary data.</text>
</comment>
<gene>
    <name evidence="2" type="ORF">F0L68_36205</name>
</gene>
<dbReference type="OrthoDB" id="9800974at2"/>
<protein>
    <submittedName>
        <fullName evidence="2">Uncharacterized protein</fullName>
    </submittedName>
</protein>
<evidence type="ECO:0000313" key="2">
    <source>
        <dbReference type="EMBL" id="KAA2252189.1"/>
    </source>
</evidence>
<dbReference type="Gene3D" id="3.20.20.80">
    <property type="entry name" value="Glycosidases"/>
    <property type="match status" value="1"/>
</dbReference>
<dbReference type="AlphaFoldDB" id="A0A5B2WP68"/>
<feature type="region of interest" description="Disordered" evidence="1">
    <location>
        <begin position="113"/>
        <end position="145"/>
    </location>
</feature>
<evidence type="ECO:0000313" key="3">
    <source>
        <dbReference type="Proteomes" id="UP000323454"/>
    </source>
</evidence>
<feature type="region of interest" description="Disordered" evidence="1">
    <location>
        <begin position="1"/>
        <end position="26"/>
    </location>
</feature>
<accession>A0A5B2WP68</accession>
<name>A0A5B2WP68_9PSEU</name>
<evidence type="ECO:0000256" key="1">
    <source>
        <dbReference type="SAM" id="MobiDB-lite"/>
    </source>
</evidence>
<keyword evidence="3" id="KW-1185">Reference proteome</keyword>
<proteinExistence type="predicted"/>
<feature type="compositionally biased region" description="Basic and acidic residues" evidence="1">
    <location>
        <begin position="126"/>
        <end position="145"/>
    </location>
</feature>
<reference evidence="2 3" key="2">
    <citation type="submission" date="2019-09" db="EMBL/GenBank/DDBJ databases">
        <authorList>
            <person name="Jin C."/>
        </authorList>
    </citation>
    <scope>NUCLEOTIDE SEQUENCE [LARGE SCALE GENOMIC DNA]</scope>
    <source>
        <strain evidence="2 3">AN110305</strain>
    </source>
</reference>
<sequence>MRLKTRPACRSNALPAGGAFPGVDRHSPRHDDVAWRAFQARQTTEFIASQAGIVRAYARADQFVTTCIAYTRVAVDDDELTDQLDVTAGNEPAPGRLVDVAGVRYDECSNLMQDNPAARRAGRPTRPADRRHRDPLDGRAHRPRR</sequence>